<dbReference type="Proteomes" id="UP000054248">
    <property type="component" value="Unassembled WGS sequence"/>
</dbReference>
<dbReference type="HOGENOM" id="CLU_061438_1_0_1"/>
<evidence type="ECO:0000313" key="2">
    <source>
        <dbReference type="Proteomes" id="UP000054248"/>
    </source>
</evidence>
<sequence length="274" mass="30267">MSTTQDIESFTGSGWKECSAFIQRVRAVAWKEGKLRDPDWMADFASLYFSDDALAWYCLLSPDIQENWPKLQAALVKQWSPSGGDVRSEPPNVPIAAAAAPSGIVNDKIDYLDRGILKASVTGKQEALFVYIHPTSKVCNLTNSPENALRFRFNSQSNSQLLECADGPPFSWLATHWFQKTPNLDRDSLHYARLTAVNCDSLKSPAALSGPFQLVTFRITGSGEVRFFWRDGTIETPLATFTSGTSLTLVLGGEAFGKEYTGENPVTLLMQKVN</sequence>
<gene>
    <name evidence="1" type="ORF">M407DRAFT_30294</name>
</gene>
<name>A0A0C3Q8G3_9AGAM</name>
<proteinExistence type="predicted"/>
<keyword evidence="2" id="KW-1185">Reference proteome</keyword>
<accession>A0A0C3Q8G3</accession>
<organism evidence="1 2">
    <name type="scientific">Tulasnella calospora MUT 4182</name>
    <dbReference type="NCBI Taxonomy" id="1051891"/>
    <lineage>
        <taxon>Eukaryota</taxon>
        <taxon>Fungi</taxon>
        <taxon>Dikarya</taxon>
        <taxon>Basidiomycota</taxon>
        <taxon>Agaricomycotina</taxon>
        <taxon>Agaricomycetes</taxon>
        <taxon>Cantharellales</taxon>
        <taxon>Tulasnellaceae</taxon>
        <taxon>Tulasnella</taxon>
    </lineage>
</organism>
<protein>
    <submittedName>
        <fullName evidence="1">Uncharacterized protein</fullName>
    </submittedName>
</protein>
<dbReference type="EMBL" id="KN823191">
    <property type="protein sequence ID" value="KIO20034.1"/>
    <property type="molecule type" value="Genomic_DNA"/>
</dbReference>
<evidence type="ECO:0000313" key="1">
    <source>
        <dbReference type="EMBL" id="KIO20034.1"/>
    </source>
</evidence>
<dbReference type="OrthoDB" id="3313416at2759"/>
<reference evidence="2" key="2">
    <citation type="submission" date="2015-01" db="EMBL/GenBank/DDBJ databases">
        <title>Evolutionary Origins and Diversification of the Mycorrhizal Mutualists.</title>
        <authorList>
            <consortium name="DOE Joint Genome Institute"/>
            <consortium name="Mycorrhizal Genomics Consortium"/>
            <person name="Kohler A."/>
            <person name="Kuo A."/>
            <person name="Nagy L.G."/>
            <person name="Floudas D."/>
            <person name="Copeland A."/>
            <person name="Barry K.W."/>
            <person name="Cichocki N."/>
            <person name="Veneault-Fourrey C."/>
            <person name="LaButti K."/>
            <person name="Lindquist E.A."/>
            <person name="Lipzen A."/>
            <person name="Lundell T."/>
            <person name="Morin E."/>
            <person name="Murat C."/>
            <person name="Riley R."/>
            <person name="Ohm R."/>
            <person name="Sun H."/>
            <person name="Tunlid A."/>
            <person name="Henrissat B."/>
            <person name="Grigoriev I.V."/>
            <person name="Hibbett D.S."/>
            <person name="Martin F."/>
        </authorList>
    </citation>
    <scope>NUCLEOTIDE SEQUENCE [LARGE SCALE GENOMIC DNA]</scope>
    <source>
        <strain evidence="2">MUT 4182</strain>
    </source>
</reference>
<dbReference type="AlphaFoldDB" id="A0A0C3Q8G3"/>
<reference evidence="1 2" key="1">
    <citation type="submission" date="2014-04" db="EMBL/GenBank/DDBJ databases">
        <authorList>
            <consortium name="DOE Joint Genome Institute"/>
            <person name="Kuo A."/>
            <person name="Girlanda M."/>
            <person name="Perotto S."/>
            <person name="Kohler A."/>
            <person name="Nagy L.G."/>
            <person name="Floudas D."/>
            <person name="Copeland A."/>
            <person name="Barry K.W."/>
            <person name="Cichocki N."/>
            <person name="Veneault-Fourrey C."/>
            <person name="LaButti K."/>
            <person name="Lindquist E.A."/>
            <person name="Lipzen A."/>
            <person name="Lundell T."/>
            <person name="Morin E."/>
            <person name="Murat C."/>
            <person name="Sun H."/>
            <person name="Tunlid A."/>
            <person name="Henrissat B."/>
            <person name="Grigoriev I.V."/>
            <person name="Hibbett D.S."/>
            <person name="Martin F."/>
            <person name="Nordberg H.P."/>
            <person name="Cantor M.N."/>
            <person name="Hua S.X."/>
        </authorList>
    </citation>
    <scope>NUCLEOTIDE SEQUENCE [LARGE SCALE GENOMIC DNA]</scope>
    <source>
        <strain evidence="1 2">MUT 4182</strain>
    </source>
</reference>